<dbReference type="EMBL" id="CP034160">
    <property type="protein sequence ID" value="AZI54278.1"/>
    <property type="molecule type" value="Genomic_DNA"/>
</dbReference>
<evidence type="ECO:0000313" key="2">
    <source>
        <dbReference type="EMBL" id="AZI54278.1"/>
    </source>
</evidence>
<organism evidence="2 3">
    <name type="scientific">Epilithonimonas vandammei</name>
    <dbReference type="NCBI Taxonomy" id="2487072"/>
    <lineage>
        <taxon>Bacteria</taxon>
        <taxon>Pseudomonadati</taxon>
        <taxon>Bacteroidota</taxon>
        <taxon>Flavobacteriia</taxon>
        <taxon>Flavobacteriales</taxon>
        <taxon>Weeksellaceae</taxon>
        <taxon>Chryseobacterium group</taxon>
        <taxon>Epilithonimonas</taxon>
    </lineage>
</organism>
<accession>A0A3G8ZAJ4</accession>
<dbReference type="KEGG" id="eva:EIB75_02940"/>
<dbReference type="Proteomes" id="UP000272316">
    <property type="component" value="Chromosome"/>
</dbReference>
<evidence type="ECO:0000313" key="3">
    <source>
        <dbReference type="Proteomes" id="UP000272316"/>
    </source>
</evidence>
<feature type="transmembrane region" description="Helical" evidence="1">
    <location>
        <begin position="12"/>
        <end position="30"/>
    </location>
</feature>
<evidence type="ECO:0008006" key="4">
    <source>
        <dbReference type="Google" id="ProtNLM"/>
    </source>
</evidence>
<dbReference type="AlphaFoldDB" id="A0A3G8ZAJ4"/>
<evidence type="ECO:0000256" key="1">
    <source>
        <dbReference type="SAM" id="Phobius"/>
    </source>
</evidence>
<protein>
    <recommendedName>
        <fullName evidence="4">WbqC family protein</fullName>
    </recommendedName>
</protein>
<sequence>MKKIAIMQPYFLPYIGYFQIVAAVDIFVFYDDVNFIKGGWINRNKIIINDKPHFITVPLQNASSNKLITDTLVKKNQKQFLSLEKKIEQRYKKAPYFTSVFPLILKVLRGDYKTISELSISSIKTIAGYLCITTEFVISSERFGDTKDYYRGERLSKICHQLSARTYINAMGGQHLYDKKEFAERGIQLQFLKPEITKYDIHSGHINMSILHLLMYKSVSEVKELLGLYQLI</sequence>
<keyword evidence="1" id="KW-1133">Transmembrane helix</keyword>
<dbReference type="Pfam" id="PF08889">
    <property type="entry name" value="WbqC"/>
    <property type="match status" value="1"/>
</dbReference>
<reference evidence="3" key="1">
    <citation type="submission" date="2018-11" db="EMBL/GenBank/DDBJ databases">
        <title>Proposal to divide the Flavobacteriaceae and reorganize its genera based on Amino Acid Identity values calculated from whole genome sequences.</title>
        <authorList>
            <person name="Nicholson A.C."/>
            <person name="Gulvik C.A."/>
            <person name="Whitney A.M."/>
            <person name="Sheth M."/>
            <person name="Batra D."/>
            <person name="Pryor J."/>
            <person name="Bernardet J.-F."/>
            <person name="Hugo C."/>
            <person name="Kampfer P."/>
            <person name="Newman J.D."/>
            <person name="McQuiston J.R."/>
        </authorList>
    </citation>
    <scope>NUCLEOTIDE SEQUENCE [LARGE SCALE GENOMIC DNA]</scope>
    <source>
        <strain evidence="3">H6466</strain>
    </source>
</reference>
<keyword evidence="1" id="KW-0472">Membrane</keyword>
<gene>
    <name evidence="2" type="ORF">EIB75_02940</name>
</gene>
<dbReference type="InterPro" id="IPR014985">
    <property type="entry name" value="WbqC"/>
</dbReference>
<name>A0A3G8ZAJ4_9FLAO</name>
<dbReference type="RefSeq" id="WP_124985655.1">
    <property type="nucleotide sequence ID" value="NZ_CP034160.1"/>
</dbReference>
<keyword evidence="1" id="KW-0812">Transmembrane</keyword>
<proteinExistence type="predicted"/>